<evidence type="ECO:0000313" key="1">
    <source>
        <dbReference type="EMBL" id="MDY8108259.1"/>
    </source>
</evidence>
<proteinExistence type="predicted"/>
<accession>A0ABU5HYR1</accession>
<comment type="caution">
    <text evidence="1">The sequence shown here is derived from an EMBL/GenBank/DDBJ whole genome shotgun (WGS) entry which is preliminary data.</text>
</comment>
<dbReference type="RefSeq" id="WP_322185706.1">
    <property type="nucleotide sequence ID" value="NZ_JAXLPB010000001.1"/>
</dbReference>
<organism evidence="1 2">
    <name type="scientific">Fulvimarina uroteuthidis</name>
    <dbReference type="NCBI Taxonomy" id="3098149"/>
    <lineage>
        <taxon>Bacteria</taxon>
        <taxon>Pseudomonadati</taxon>
        <taxon>Pseudomonadota</taxon>
        <taxon>Alphaproteobacteria</taxon>
        <taxon>Hyphomicrobiales</taxon>
        <taxon>Aurantimonadaceae</taxon>
        <taxon>Fulvimarina</taxon>
    </lineage>
</organism>
<name>A0ABU5HYR1_9HYPH</name>
<reference evidence="1 2" key="1">
    <citation type="submission" date="2023-12" db="EMBL/GenBank/DDBJ databases">
        <title>Description of Novel Strain Fulvimarina sp. 2208YS6-2-32 isolated from Uroteuthis (Photololigo) edulis.</title>
        <authorList>
            <person name="Park J.-S."/>
        </authorList>
    </citation>
    <scope>NUCLEOTIDE SEQUENCE [LARGE SCALE GENOMIC DNA]</scope>
    <source>
        <strain evidence="1 2">2208YS6-2-32</strain>
    </source>
</reference>
<keyword evidence="2" id="KW-1185">Reference proteome</keyword>
<dbReference type="EMBL" id="JAXLPB010000001">
    <property type="protein sequence ID" value="MDY8108259.1"/>
    <property type="molecule type" value="Genomic_DNA"/>
</dbReference>
<evidence type="ECO:0000313" key="2">
    <source>
        <dbReference type="Proteomes" id="UP001294412"/>
    </source>
</evidence>
<protein>
    <submittedName>
        <fullName evidence="1">HK97 gp10 family phage protein</fullName>
    </submittedName>
</protein>
<dbReference type="Proteomes" id="UP001294412">
    <property type="component" value="Unassembled WGS sequence"/>
</dbReference>
<gene>
    <name evidence="1" type="ORF">U0C82_03730</name>
</gene>
<sequence>MAGFAAAVGAWADKIPGAMEAIFRESASRLARELTLELERLVYERPQSPDAKARTGFLRASLVASKASMPTLSRANPGVAADLDQGAIELAIQGAEIGETIFLGYTANYGAYIHYGSGGRPARPWVTMVAQRWPQIVADVTRDLKRRLGL</sequence>